<dbReference type="InterPro" id="IPR027408">
    <property type="entry name" value="PNPase/RNase_PH_dom_sf"/>
</dbReference>
<keyword evidence="2 5" id="KW-0808">Transferase</keyword>
<dbReference type="CDD" id="cd02393">
    <property type="entry name" value="KH-I_PNPase"/>
    <property type="match status" value="1"/>
</dbReference>
<dbReference type="Pfam" id="PF03725">
    <property type="entry name" value="RNase_PH_C"/>
    <property type="match status" value="1"/>
</dbReference>
<gene>
    <name evidence="5" type="primary">pnp</name>
    <name evidence="8" type="ORF">PeribacterD1_0759</name>
</gene>
<comment type="catalytic activity">
    <reaction evidence="5">
        <text>RNA(n+1) + phosphate = RNA(n) + a ribonucleoside 5'-diphosphate</text>
        <dbReference type="Rhea" id="RHEA:22096"/>
        <dbReference type="Rhea" id="RHEA-COMP:14527"/>
        <dbReference type="Rhea" id="RHEA-COMP:17342"/>
        <dbReference type="ChEBI" id="CHEBI:43474"/>
        <dbReference type="ChEBI" id="CHEBI:57930"/>
        <dbReference type="ChEBI" id="CHEBI:140395"/>
        <dbReference type="EC" id="2.7.7.8"/>
    </reaction>
</comment>
<dbReference type="GO" id="GO:0004654">
    <property type="term" value="F:polyribonucleotide nucleotidyltransferase activity"/>
    <property type="evidence" value="ECO:0007669"/>
    <property type="project" value="UniProtKB-UniRule"/>
</dbReference>
<protein>
    <recommendedName>
        <fullName evidence="5">Polyribonucleotide nucleotidyltransferase</fullName>
        <ecNumber evidence="5">2.7.7.8</ecNumber>
    </recommendedName>
    <alternativeName>
        <fullName evidence="5">Polynucleotide phosphorylase</fullName>
        <shortName evidence="5">PNPase</shortName>
    </alternativeName>
</protein>
<dbReference type="Pfam" id="PF00575">
    <property type="entry name" value="S1"/>
    <property type="match status" value="1"/>
</dbReference>
<evidence type="ECO:0000256" key="5">
    <source>
        <dbReference type="HAMAP-Rule" id="MF_01595"/>
    </source>
</evidence>
<dbReference type="HAMAP" id="MF_01595">
    <property type="entry name" value="PNPase"/>
    <property type="match status" value="1"/>
</dbReference>
<dbReference type="NCBIfam" id="NF008805">
    <property type="entry name" value="PRK11824.1"/>
    <property type="match status" value="1"/>
</dbReference>
<evidence type="ECO:0000256" key="2">
    <source>
        <dbReference type="ARBA" id="ARBA00022679"/>
    </source>
</evidence>
<dbReference type="InterPro" id="IPR004087">
    <property type="entry name" value="KH_dom"/>
</dbReference>
<dbReference type="PANTHER" id="PTHR11252:SF0">
    <property type="entry name" value="POLYRIBONUCLEOTIDE NUCLEOTIDYLTRANSFERASE 1, MITOCHONDRIAL"/>
    <property type="match status" value="1"/>
</dbReference>
<evidence type="ECO:0000313" key="8">
    <source>
        <dbReference type="EMBL" id="ALM13430.1"/>
    </source>
</evidence>
<dbReference type="SUPFAM" id="SSF54791">
    <property type="entry name" value="Eukaryotic type KH-domain (KH-domain type I)"/>
    <property type="match status" value="1"/>
</dbReference>
<dbReference type="GO" id="GO:0000175">
    <property type="term" value="F:3'-5'-RNA exonuclease activity"/>
    <property type="evidence" value="ECO:0007669"/>
    <property type="project" value="TreeGrafter"/>
</dbReference>
<evidence type="ECO:0000313" key="9">
    <source>
        <dbReference type="Proteomes" id="UP000069135"/>
    </source>
</evidence>
<dbReference type="InterPro" id="IPR012162">
    <property type="entry name" value="PNPase"/>
</dbReference>
<comment type="similarity">
    <text evidence="1 5">Belongs to the polyribonucleotide nucleotidyltransferase family.</text>
</comment>
<dbReference type="PROSITE" id="PS50126">
    <property type="entry name" value="S1"/>
    <property type="match status" value="1"/>
</dbReference>
<organism evidence="8 9">
    <name type="scientific">Candidatus Peribacter riflensis</name>
    <dbReference type="NCBI Taxonomy" id="1735162"/>
    <lineage>
        <taxon>Bacteria</taxon>
        <taxon>Candidatus Peregrinibacteriota</taxon>
        <taxon>Candidatus Peribacteria</taxon>
        <taxon>Candidatus Peribacterales</taxon>
        <taxon>Candidatus Peribacteraceae</taxon>
        <taxon>Candidatus Peribacter</taxon>
    </lineage>
</organism>
<dbReference type="InterPro" id="IPR004088">
    <property type="entry name" value="KH_dom_type_1"/>
</dbReference>
<feature type="binding site" evidence="5">
    <location>
        <position position="508"/>
    </location>
    <ligand>
        <name>Mg(2+)</name>
        <dbReference type="ChEBI" id="CHEBI:18420"/>
    </ligand>
</feature>
<dbReference type="Pfam" id="PF00013">
    <property type="entry name" value="KH_1"/>
    <property type="match status" value="1"/>
</dbReference>
<evidence type="ECO:0000256" key="6">
    <source>
        <dbReference type="SAM" id="MobiDB-lite"/>
    </source>
</evidence>
<dbReference type="SUPFAM" id="SSF50249">
    <property type="entry name" value="Nucleic acid-binding proteins"/>
    <property type="match status" value="1"/>
</dbReference>
<evidence type="ECO:0000256" key="3">
    <source>
        <dbReference type="ARBA" id="ARBA00022695"/>
    </source>
</evidence>
<dbReference type="GO" id="GO:0003723">
    <property type="term" value="F:RNA binding"/>
    <property type="evidence" value="ECO:0007669"/>
    <property type="project" value="UniProtKB-UniRule"/>
</dbReference>
<dbReference type="STRING" id="1735162.PeribacterB2_0759"/>
<dbReference type="NCBIfam" id="TIGR03591">
    <property type="entry name" value="polynuc_phos"/>
    <property type="match status" value="1"/>
</dbReference>
<dbReference type="CDD" id="cd11364">
    <property type="entry name" value="RNase_PH_PNPase_2"/>
    <property type="match status" value="1"/>
</dbReference>
<dbReference type="Proteomes" id="UP000069135">
    <property type="component" value="Chromosome"/>
</dbReference>
<dbReference type="SUPFAM" id="SSF55666">
    <property type="entry name" value="Ribonuclease PH domain 2-like"/>
    <property type="match status" value="2"/>
</dbReference>
<evidence type="ECO:0000256" key="1">
    <source>
        <dbReference type="ARBA" id="ARBA00007404"/>
    </source>
</evidence>
<accession>A0A0S1SSF9</accession>
<accession>A0A0S1SPA7</accession>
<accession>A0A0S1SKN4</accession>
<dbReference type="FunFam" id="3.30.230.70:FF:000001">
    <property type="entry name" value="Polyribonucleotide nucleotidyltransferase"/>
    <property type="match status" value="1"/>
</dbReference>
<dbReference type="PATRIC" id="fig|1735161.3.peg.738"/>
<dbReference type="KEGG" id="prf:PeribacterA2_0757"/>
<dbReference type="GO" id="GO:0006402">
    <property type="term" value="P:mRNA catabolic process"/>
    <property type="evidence" value="ECO:0007669"/>
    <property type="project" value="UniProtKB-UniRule"/>
</dbReference>
<comment type="cofactor">
    <cofactor evidence="5">
        <name>Mg(2+)</name>
        <dbReference type="ChEBI" id="CHEBI:18420"/>
    </cofactor>
</comment>
<keyword evidence="5" id="KW-0479">Metal-binding</keyword>
<reference evidence="8 9" key="2">
    <citation type="journal article" date="2016" name="PeerJ">
        <title>Analysis of five complete genome sequences for members of the class Peribacteria in the recently recognized Peregrinibacteria bacterial phylum.</title>
        <authorList>
            <person name="Anantharaman K."/>
            <person name="Brown C.T."/>
            <person name="Burstein D."/>
            <person name="Castelle C.J."/>
            <person name="Probst A.J."/>
            <person name="Thomas B.C."/>
            <person name="Williams K.H."/>
            <person name="Banfield J.F."/>
        </authorList>
    </citation>
    <scope>NUCLEOTIDE SEQUENCE [LARGE SCALE GENOMIC DNA]</scope>
    <source>
        <strain evidence="8">RIFOXYD1_FULL_PER-ii_59_16</strain>
    </source>
</reference>
<keyword evidence="3 5" id="KW-0548">Nucleotidyltransferase</keyword>
<dbReference type="InterPro" id="IPR015847">
    <property type="entry name" value="ExoRNase_PH_dom2"/>
</dbReference>
<dbReference type="AlphaFoldDB" id="A0A0S1SKN4"/>
<comment type="function">
    <text evidence="5">Involved in mRNA degradation. Catalyzes the phosphorolysis of single-stranded polyribonucleotides processively in the 3'- to 5'-direction.</text>
</comment>
<comment type="subcellular location">
    <subcellularLocation>
        <location evidence="5">Cytoplasm</location>
    </subcellularLocation>
</comment>
<dbReference type="Pfam" id="PF01138">
    <property type="entry name" value="RNase_PH"/>
    <property type="match status" value="2"/>
</dbReference>
<feature type="compositionally biased region" description="Gly residues" evidence="6">
    <location>
        <begin position="736"/>
        <end position="750"/>
    </location>
</feature>
<feature type="region of interest" description="Disordered" evidence="6">
    <location>
        <begin position="708"/>
        <end position="750"/>
    </location>
</feature>
<keyword evidence="5" id="KW-0963">Cytoplasm</keyword>
<dbReference type="Gene3D" id="2.40.50.140">
    <property type="entry name" value="Nucleic acid-binding proteins"/>
    <property type="match status" value="1"/>
</dbReference>
<accession>A0A0S1SVF2</accession>
<dbReference type="FunFam" id="3.30.1370.10:FF:000001">
    <property type="entry name" value="Polyribonucleotide nucleotidyltransferase"/>
    <property type="match status" value="1"/>
</dbReference>
<feature type="domain" description="S1 motif" evidence="7">
    <location>
        <begin position="644"/>
        <end position="714"/>
    </location>
</feature>
<dbReference type="PANTHER" id="PTHR11252">
    <property type="entry name" value="POLYRIBONUCLEOTIDE NUCLEOTIDYLTRANSFERASE"/>
    <property type="match status" value="1"/>
</dbReference>
<dbReference type="Gene3D" id="3.30.230.70">
    <property type="entry name" value="GHMP Kinase, N-terminal domain"/>
    <property type="match status" value="2"/>
</dbReference>
<dbReference type="InterPro" id="IPR012340">
    <property type="entry name" value="NA-bd_OB-fold"/>
</dbReference>
<reference evidence="9" key="1">
    <citation type="submission" date="2015-10" db="EMBL/GenBank/DDBJ databases">
        <title>Analysis of five complete genome sequences for members of the class Peribacteria in the recently recognized Peregrinibacteria bacterial phylum.</title>
        <authorList>
            <person name="Anantharaman K."/>
            <person name="Brown C.T."/>
            <person name="Burstein D."/>
            <person name="Castelle C.J."/>
            <person name="Probst A.J."/>
            <person name="Thomas B.C."/>
            <person name="Williams K.H."/>
            <person name="Banfield J.F."/>
        </authorList>
    </citation>
    <scope>NUCLEOTIDE SEQUENCE [LARGE SCALE GENOMIC DNA]</scope>
</reference>
<dbReference type="PROSITE" id="PS50084">
    <property type="entry name" value="KH_TYPE_1"/>
    <property type="match status" value="1"/>
</dbReference>
<dbReference type="GO" id="GO:0000287">
    <property type="term" value="F:magnesium ion binding"/>
    <property type="evidence" value="ECO:0007669"/>
    <property type="project" value="UniProtKB-UniRule"/>
</dbReference>
<name>A0A0S1SKN4_9BACT</name>
<dbReference type="SMART" id="SM00316">
    <property type="entry name" value="S1"/>
    <property type="match status" value="1"/>
</dbReference>
<sequence length="750" mass="82055">MPILSRSPSASVQKEFTLMLGDQELKFKTGLIGTQANATVLCQMGGTVAMSNVTVSAKPRVGVDFLPLQVVFQEKYYAGGRIGGSRFRKREGRPADQFVLLGRVVDRGLRPMLPKHIRNDIQVFCTVLSYDNEQEYDIAAANAANLAVSLSDCPAAGPLGTVRVGLIGGELVLNPTREARTKSDLDMFVTATPERVVMIEAGANQVPEAEILKAIQFGKKWAQKIATFFADLQKKEGKKKFEVAPPYENKEASALLKEWALSTVNKAIKDPLKKLDRRIIFNGFMDGAAEKLQEKYGLAGEKEELIELYAHASDLMDKIIKAEVRRLILEEGIRMSSRKVNEIRPITATLDPLPNFVHGSALFQRGETQGLTTCTLGAPGDKQIVEGMAGEYKMRYMHHYNFPPFSVGETSNRLMVGNREIGHGSLAQRALEPVLPTEENFPYTIRTVTEILESNGSSSMAATCGSTLALMAAGVPISAPVAGIALGLISDEEKGKYVILSDLQDEEDFGGDMDFKVGGTEKGVTAIQMDIKLKGLPDSVFEEAITRSREGRLEIMKVMTAAIAEPRKELSPHAPRIEVIQINPEDIRLVIGKGGEMIQKITGELGVEIDIEDSGLIFVTALNGDSMQKAKEWIQGIVAKPEIGKVYDCKVVRIIDGVGAIVEFLRGKDAMIHISELQWPRTEKVEDVLKMGDEVKAKCVEYDPIDGKTRMSLKQMSEPPEGFSMPPRRTGPGGPPRGGFGGGRRGPPRR</sequence>
<evidence type="ECO:0000259" key="7">
    <source>
        <dbReference type="PROSITE" id="PS50126"/>
    </source>
</evidence>
<dbReference type="SMART" id="SM00322">
    <property type="entry name" value="KH"/>
    <property type="match status" value="1"/>
</dbReference>
<dbReference type="SUPFAM" id="SSF54211">
    <property type="entry name" value="Ribosomal protein S5 domain 2-like"/>
    <property type="match status" value="2"/>
</dbReference>
<dbReference type="EMBL" id="CP013065">
    <property type="protein sequence ID" value="ALM13430.1"/>
    <property type="molecule type" value="Genomic_DNA"/>
</dbReference>
<feature type="binding site" evidence="5">
    <location>
        <position position="514"/>
    </location>
    <ligand>
        <name>Mg(2+)</name>
        <dbReference type="ChEBI" id="CHEBI:18420"/>
    </ligand>
</feature>
<dbReference type="PIRSF" id="PIRSF005499">
    <property type="entry name" value="PNPase"/>
    <property type="match status" value="1"/>
</dbReference>
<dbReference type="InterPro" id="IPR036612">
    <property type="entry name" value="KH_dom_type_1_sf"/>
</dbReference>
<dbReference type="EC" id="2.7.7.8" evidence="5"/>
<proteinExistence type="inferred from homology"/>
<keyword evidence="4 5" id="KW-0694">RNA-binding</keyword>
<dbReference type="GO" id="GO:0005829">
    <property type="term" value="C:cytosol"/>
    <property type="evidence" value="ECO:0007669"/>
    <property type="project" value="TreeGrafter"/>
</dbReference>
<keyword evidence="5" id="KW-0460">Magnesium</keyword>
<evidence type="ECO:0000256" key="4">
    <source>
        <dbReference type="ARBA" id="ARBA00022884"/>
    </source>
</evidence>
<dbReference type="InterPro" id="IPR003029">
    <property type="entry name" value="S1_domain"/>
</dbReference>
<dbReference type="InterPro" id="IPR020568">
    <property type="entry name" value="Ribosomal_Su5_D2-typ_SF"/>
</dbReference>
<accession>A0A0S1SC42</accession>
<dbReference type="InterPro" id="IPR036345">
    <property type="entry name" value="ExoRNase_PH_dom2_sf"/>
</dbReference>
<dbReference type="InterPro" id="IPR001247">
    <property type="entry name" value="ExoRNase_PH_dom1"/>
</dbReference>
<dbReference type="Gene3D" id="3.30.1370.10">
    <property type="entry name" value="K Homology domain, type 1"/>
    <property type="match status" value="1"/>
</dbReference>